<gene>
    <name evidence="3" type="ordered locus">MICA_965</name>
</gene>
<reference evidence="3 4" key="1">
    <citation type="journal article" date="2011" name="BMC Genomics">
        <title>Genomic insights into an obligate epibiotic bacterial predator: Micavibrio aeruginosavorus ARL-13.</title>
        <authorList>
            <person name="Wang Z."/>
            <person name="Kadouri D."/>
            <person name="Wu M."/>
        </authorList>
    </citation>
    <scope>NUCLEOTIDE SEQUENCE [LARGE SCALE GENOMIC DNA]</scope>
    <source>
        <strain evidence="3 4">ARL-13</strain>
    </source>
</reference>
<feature type="compositionally biased region" description="Low complexity" evidence="1">
    <location>
        <begin position="1128"/>
        <end position="1151"/>
    </location>
</feature>
<feature type="compositionally biased region" description="Polar residues" evidence="1">
    <location>
        <begin position="1153"/>
        <end position="1172"/>
    </location>
</feature>
<feature type="region of interest" description="Disordered" evidence="1">
    <location>
        <begin position="808"/>
        <end position="828"/>
    </location>
</feature>
<protein>
    <submittedName>
        <fullName evidence="3">AsmA family protein</fullName>
    </submittedName>
</protein>
<organism evidence="3 4">
    <name type="scientific">Micavibrio aeruginosavorus (strain ARL-13)</name>
    <dbReference type="NCBI Taxonomy" id="856793"/>
    <lineage>
        <taxon>Bacteria</taxon>
        <taxon>Pseudomonadati</taxon>
        <taxon>Bdellovibrionota</taxon>
        <taxon>Bdellovibrionia</taxon>
        <taxon>Bdellovibrionales</taxon>
        <taxon>Pseudobdellovibrionaceae</taxon>
        <taxon>Micavibrio</taxon>
    </lineage>
</organism>
<dbReference type="GO" id="GO:0090313">
    <property type="term" value="P:regulation of protein targeting to membrane"/>
    <property type="evidence" value="ECO:0007669"/>
    <property type="project" value="TreeGrafter"/>
</dbReference>
<sequence length="1194" mass="123636">MKKIGLVAGGIVVVLLGGAVIAPSFVDWEKYKPLIQSKVEDATGYEVTFGGKLDLAVLPFPHLVIENLGVSVPATAGRDAVELLTLKQAEVSVALLPLLSKRVEVNTVNLVEPVIRLEVAKDGTQTWMTEKLSAGKKDDSGADQSADAGKEQAVTLDNLKIEKGTFIYADRRTAKETKLDGIDAVIKADSLSGPFEVKGDFDWNKQTIEIDAQTGRMEKGANTLALQTTVGLPASKSKVNFSGVVALGGAPEVQGETSVETPDLSAMIASFTGKPNPVLAKAVNVRGMLTASADKADMKTATFAFGDIKASGSIAVANLGGKNNAPMDVQVVLASDTPVNLDPFMKSAGGSGTKSAAKGDAATKKPFIPDTLAMPMAIDARIDATLSSLSAKGATFNNVKFVVEKKAGQIRLVEQSGEMPGGGSLKSSATLAYASSTAAKNGGVVYSNPTLNFETSATAQKPVTILSAFVPDATIKSMGTLLKDSMAVTAKGTVTPTKAEVNSGSLDLGKTKVDVAGSYALDKSGKDDAAITLRGSGINIDNFIARDVKAENNAVAPAPATGAAKPMETVIRETVAKLNLPVDLSVDAVLDNVTMRGVTYNAIRVNGALKDNALDVKSAALEDSDGNAMSMKGTVRDLKNLTGLDIVLGGKTSDTEAMLKSFGVKTDKLPKNFGPLDLSVALAGEKPESLNFTANAKAMDGELQASGNVVNALTKPDVDKIAARVMHPNFEKLIQRFSPTYRAGVGIKKELDAYANVNLADGAYDVTGIKINLGSMALAGDVRADMKAAKPSITGKIQAGTVPLDQLVGKDPASSGSKSAGGGASKSGDLRWSRNAINTAWMQAYNMDLAVTAKTITYGNWVLDNADLGVTLKDGTLNIAKMNAGVQGGTMALSGTVKSSAQERQPIAMDVKADFSNVALEQLASGFSGSKPIKAKGKASLNMAVKASGLSPAALISDLNGQGKLSGENVVIEGFDLAALSRSLVSTTKVFDNISGLVGGALKGGQTSFDTIDGPFTIAEGIVRYDNFVMKGPAATITNKGQVNLPLWTIDMTSTIDLTEPEDAPNLPVRFQGPLDKPGNTFANSALESYVGARINQKLQKELGEKLGDKLGGDDALSGVIGGLLGGSAPKATAPTQQPAPVAEPEVAPSAGETESATTQPATEPQPVQQEQKPAMTPEEELIRGVLGGVLGGR</sequence>
<evidence type="ECO:0000313" key="3">
    <source>
        <dbReference type="EMBL" id="AEP09296.1"/>
    </source>
</evidence>
<accession>G2KLR7</accession>
<dbReference type="Proteomes" id="UP000009286">
    <property type="component" value="Chromosome"/>
</dbReference>
<dbReference type="HOGENOM" id="CLU_272823_0_0_5"/>
<proteinExistence type="predicted"/>
<dbReference type="PANTHER" id="PTHR30441">
    <property type="entry name" value="DUF748 DOMAIN-CONTAINING PROTEIN"/>
    <property type="match status" value="1"/>
</dbReference>
<dbReference type="InterPro" id="IPR007844">
    <property type="entry name" value="AsmA"/>
</dbReference>
<dbReference type="AlphaFoldDB" id="G2KLR7"/>
<evidence type="ECO:0000259" key="2">
    <source>
        <dbReference type="Pfam" id="PF05170"/>
    </source>
</evidence>
<dbReference type="InterPro" id="IPR052894">
    <property type="entry name" value="AsmA-related"/>
</dbReference>
<evidence type="ECO:0000256" key="1">
    <source>
        <dbReference type="SAM" id="MobiDB-lite"/>
    </source>
</evidence>
<feature type="region of interest" description="Disordered" evidence="1">
    <location>
        <begin position="1128"/>
        <end position="1194"/>
    </location>
</feature>
<dbReference type="STRING" id="856793.MICA_965"/>
<feature type="domain" description="AsmA" evidence="2">
    <location>
        <begin position="783"/>
        <end position="1025"/>
    </location>
</feature>
<dbReference type="PANTHER" id="PTHR30441:SF4">
    <property type="entry name" value="PROTEIN ASMA"/>
    <property type="match status" value="1"/>
</dbReference>
<dbReference type="EMBL" id="CP002382">
    <property type="protein sequence ID" value="AEP09296.1"/>
    <property type="molecule type" value="Genomic_DNA"/>
</dbReference>
<dbReference type="RefSeq" id="WP_014102519.1">
    <property type="nucleotide sequence ID" value="NC_016026.1"/>
</dbReference>
<feature type="domain" description="AsmA" evidence="2">
    <location>
        <begin position="3"/>
        <end position="230"/>
    </location>
</feature>
<keyword evidence="4" id="KW-1185">Reference proteome</keyword>
<dbReference type="OrthoDB" id="9816380at2"/>
<dbReference type="eggNOG" id="COG2982">
    <property type="taxonomic scope" value="Bacteria"/>
</dbReference>
<name>G2KLR7_MICAA</name>
<dbReference type="GO" id="GO:0005886">
    <property type="term" value="C:plasma membrane"/>
    <property type="evidence" value="ECO:0007669"/>
    <property type="project" value="TreeGrafter"/>
</dbReference>
<evidence type="ECO:0000313" key="4">
    <source>
        <dbReference type="Proteomes" id="UP000009286"/>
    </source>
</evidence>
<dbReference type="Pfam" id="PF05170">
    <property type="entry name" value="AsmA"/>
    <property type="match status" value="2"/>
</dbReference>
<dbReference type="KEGG" id="mai:MICA_965"/>